<dbReference type="InterPro" id="IPR011989">
    <property type="entry name" value="ARM-like"/>
</dbReference>
<reference evidence="2" key="2">
    <citation type="journal article" date="2023" name="BMC Genomics">
        <title>Pest status, molecular evolution, and epigenetic factors derived from the genome assembly of Frankliniella fusca, a thysanopteran phytovirus vector.</title>
        <authorList>
            <person name="Catto M.A."/>
            <person name="Labadie P.E."/>
            <person name="Jacobson A.L."/>
            <person name="Kennedy G.G."/>
            <person name="Srinivasan R."/>
            <person name="Hunt B.G."/>
        </authorList>
    </citation>
    <scope>NUCLEOTIDE SEQUENCE</scope>
    <source>
        <strain evidence="2">PL_HMW_Pooled</strain>
    </source>
</reference>
<evidence type="ECO:0000313" key="2">
    <source>
        <dbReference type="EMBL" id="KAK3912718.1"/>
    </source>
</evidence>
<evidence type="ECO:0000313" key="3">
    <source>
        <dbReference type="Proteomes" id="UP001219518"/>
    </source>
</evidence>
<gene>
    <name evidence="2" type="ORF">KUF71_022306</name>
</gene>
<evidence type="ECO:0000256" key="1">
    <source>
        <dbReference type="ARBA" id="ARBA00022737"/>
    </source>
</evidence>
<dbReference type="GO" id="GO:0002244">
    <property type="term" value="P:hematopoietic progenitor cell differentiation"/>
    <property type="evidence" value="ECO:0007669"/>
    <property type="project" value="TreeGrafter"/>
</dbReference>
<reference evidence="2" key="1">
    <citation type="submission" date="2021-07" db="EMBL/GenBank/DDBJ databases">
        <authorList>
            <person name="Catto M.A."/>
            <person name="Jacobson A."/>
            <person name="Kennedy G."/>
            <person name="Labadie P."/>
            <person name="Hunt B.G."/>
            <person name="Srinivasan R."/>
        </authorList>
    </citation>
    <scope>NUCLEOTIDE SEQUENCE</scope>
    <source>
        <strain evidence="2">PL_HMW_Pooled</strain>
        <tissue evidence="2">Head</tissue>
    </source>
</reference>
<sequence>MALVISQESYDQVVRENVEDLDMSLEEAAQDAIQQFTAQGVDLGNIITDPTMRKEAEEELKGCITRLSDVENVDLQDDKFGTDLQTIRKWCDKGVPFRLLAGKLKAYNTLINVLHQHLDVDGKNVPILKTLNSLMTGYPDLLDDAGVEALVSIISTSRNVDTLAAALRMIQTCCLKHEKNRQKFANKEIHDIIHSLLEHPDCSCFLIEICEVIKALTLDDDIREQISRAHEHARLLAVNNLCKLCELLGIYKNDTDIVPYILGALSSIVVRNEFCEKVDQAGGIIHILDILAAHPDIERVNAQCLRMIKVLAGNDDVKSHLMHSGASPLLLAAMSRHKGSSLISSAGCSCIAALALRSPENAQILVDNGAADAIIDALKIHKTGNVQRVASLAIRNVVSRNKQLCSAFISLGVEDLLNSVDKAACWDEAKAALRDLGCKVKLDEPFKGKGIKLEN</sequence>
<dbReference type="Gene3D" id="1.25.10.10">
    <property type="entry name" value="Leucine-rich Repeat Variant"/>
    <property type="match status" value="2"/>
</dbReference>
<organism evidence="2 3">
    <name type="scientific">Frankliniella fusca</name>
    <dbReference type="NCBI Taxonomy" id="407009"/>
    <lineage>
        <taxon>Eukaryota</taxon>
        <taxon>Metazoa</taxon>
        <taxon>Ecdysozoa</taxon>
        <taxon>Arthropoda</taxon>
        <taxon>Hexapoda</taxon>
        <taxon>Insecta</taxon>
        <taxon>Pterygota</taxon>
        <taxon>Neoptera</taxon>
        <taxon>Paraneoptera</taxon>
        <taxon>Thysanoptera</taxon>
        <taxon>Terebrantia</taxon>
        <taxon>Thripoidea</taxon>
        <taxon>Thripidae</taxon>
        <taxon>Frankliniella</taxon>
    </lineage>
</organism>
<name>A0AAE1H1D3_9NEOP</name>
<keyword evidence="1" id="KW-0677">Repeat</keyword>
<dbReference type="EMBL" id="JAHWGI010000299">
    <property type="protein sequence ID" value="KAK3912718.1"/>
    <property type="molecule type" value="Genomic_DNA"/>
</dbReference>
<protein>
    <submittedName>
        <fullName evidence="2">Armadillo repeat-containing protein 6-like protein</fullName>
    </submittedName>
</protein>
<dbReference type="InterPro" id="IPR000225">
    <property type="entry name" value="Armadillo"/>
</dbReference>
<dbReference type="PANTHER" id="PTHR22895">
    <property type="entry name" value="ARMADILLO REPEAT-CONTAINING PROTEIN 6"/>
    <property type="match status" value="1"/>
</dbReference>
<dbReference type="AlphaFoldDB" id="A0AAE1H1D3"/>
<dbReference type="SUPFAM" id="SSF48371">
    <property type="entry name" value="ARM repeat"/>
    <property type="match status" value="1"/>
</dbReference>
<keyword evidence="3" id="KW-1185">Reference proteome</keyword>
<dbReference type="SMART" id="SM00185">
    <property type="entry name" value="ARM"/>
    <property type="match status" value="3"/>
</dbReference>
<dbReference type="PANTHER" id="PTHR22895:SF0">
    <property type="entry name" value="ARMADILLO REPEAT-CONTAINING PROTEIN 6"/>
    <property type="match status" value="1"/>
</dbReference>
<proteinExistence type="predicted"/>
<dbReference type="Proteomes" id="UP001219518">
    <property type="component" value="Unassembled WGS sequence"/>
</dbReference>
<comment type="caution">
    <text evidence="2">The sequence shown here is derived from an EMBL/GenBank/DDBJ whole genome shotgun (WGS) entry which is preliminary data.</text>
</comment>
<dbReference type="InterPro" id="IPR016024">
    <property type="entry name" value="ARM-type_fold"/>
</dbReference>
<accession>A0AAE1H1D3</accession>